<dbReference type="STRING" id="379508.A5DSI6"/>
<dbReference type="KEGG" id="lel:PVL30_000313"/>
<name>A5DSI6_LODEL</name>
<keyword evidence="2" id="KW-0472">Membrane</keyword>
<proteinExistence type="predicted"/>
<evidence type="ECO:0000256" key="2">
    <source>
        <dbReference type="SAM" id="Phobius"/>
    </source>
</evidence>
<dbReference type="eggNOG" id="ENOG502S9TU">
    <property type="taxonomic scope" value="Eukaryota"/>
</dbReference>
<accession>A5DSI6</accession>
<feature type="domain" description="BAG" evidence="3">
    <location>
        <begin position="163"/>
        <end position="211"/>
    </location>
</feature>
<reference evidence="4 5" key="1">
    <citation type="journal article" date="2009" name="Nature">
        <title>Evolution of pathogenicity and sexual reproduction in eight Candida genomes.</title>
        <authorList>
            <person name="Butler G."/>
            <person name="Rasmussen M.D."/>
            <person name="Lin M.F."/>
            <person name="Santos M.A."/>
            <person name="Sakthikumar S."/>
            <person name="Munro C.A."/>
            <person name="Rheinbay E."/>
            <person name="Grabherr M."/>
            <person name="Forche A."/>
            <person name="Reedy J.L."/>
            <person name="Agrafioti I."/>
            <person name="Arnaud M.B."/>
            <person name="Bates S."/>
            <person name="Brown A.J."/>
            <person name="Brunke S."/>
            <person name="Costanzo M.C."/>
            <person name="Fitzpatrick D.A."/>
            <person name="de Groot P.W."/>
            <person name="Harris D."/>
            <person name="Hoyer L.L."/>
            <person name="Hube B."/>
            <person name="Klis F.M."/>
            <person name="Kodira C."/>
            <person name="Lennard N."/>
            <person name="Logue M.E."/>
            <person name="Martin R."/>
            <person name="Neiman A.M."/>
            <person name="Nikolaou E."/>
            <person name="Quail M.A."/>
            <person name="Quinn J."/>
            <person name="Santos M.C."/>
            <person name="Schmitzberger F.F."/>
            <person name="Sherlock G."/>
            <person name="Shah P."/>
            <person name="Silverstein K.A."/>
            <person name="Skrzypek M.S."/>
            <person name="Soll D."/>
            <person name="Staggs R."/>
            <person name="Stansfield I."/>
            <person name="Stumpf M.P."/>
            <person name="Sudbery P.E."/>
            <person name="Srikantha T."/>
            <person name="Zeng Q."/>
            <person name="Berman J."/>
            <person name="Berriman M."/>
            <person name="Heitman J."/>
            <person name="Gow N.A."/>
            <person name="Lorenz M.C."/>
            <person name="Birren B.W."/>
            <person name="Kellis M."/>
            <person name="Cuomo C.A."/>
        </authorList>
    </citation>
    <scope>NUCLEOTIDE SEQUENCE [LARGE SCALE GENOMIC DNA]</scope>
    <source>
        <strain evidence="5">ATCC 11503 / BCRC 21390 / CBS 2605 / JCM 1781 / NBRC 1676 / NRRL YB-4239</strain>
    </source>
</reference>
<dbReference type="InterPro" id="IPR036533">
    <property type="entry name" value="BAG_dom_sf"/>
</dbReference>
<dbReference type="AlphaFoldDB" id="A5DSI6"/>
<gene>
    <name evidence="4" type="ORF">LELG_00322</name>
</gene>
<organism evidence="4 5">
    <name type="scientific">Lodderomyces elongisporus (strain ATCC 11503 / CBS 2605 / JCM 1781 / NBRC 1676 / NRRL YB-4239)</name>
    <name type="common">Yeast</name>
    <name type="synonym">Saccharomyces elongisporus</name>
    <dbReference type="NCBI Taxonomy" id="379508"/>
    <lineage>
        <taxon>Eukaryota</taxon>
        <taxon>Fungi</taxon>
        <taxon>Dikarya</taxon>
        <taxon>Ascomycota</taxon>
        <taxon>Saccharomycotina</taxon>
        <taxon>Pichiomycetes</taxon>
        <taxon>Debaryomycetaceae</taxon>
        <taxon>Candida/Lodderomyces clade</taxon>
        <taxon>Lodderomyces</taxon>
    </lineage>
</organism>
<dbReference type="EMBL" id="CH981524">
    <property type="protein sequence ID" value="EDK42144.1"/>
    <property type="molecule type" value="Genomic_DNA"/>
</dbReference>
<keyword evidence="5" id="KW-1185">Reference proteome</keyword>
<dbReference type="GeneID" id="5235774"/>
<dbReference type="SMART" id="SM00264">
    <property type="entry name" value="BAG"/>
    <property type="match status" value="1"/>
</dbReference>
<dbReference type="SUPFAM" id="SSF63491">
    <property type="entry name" value="BAG domain"/>
    <property type="match status" value="1"/>
</dbReference>
<sequence>MDQVKKVVHTSVEDVQHYIDVLKQKIPTNLEELQPHIDYAKSITVDEIVNDFKNLRVNPLTVSLTLFSVATIIVLNKLVYGASKAAGGGRKNGRNSNHNGSSTGTNDGSKHKKKSGKKKLSKAQRANREIQEILDFVELEYVPEIDKYIEDYKTLSADDAEFKFNYFEEMLLKETMRLDGIDVNGNEILRENRKKVIKFIQDHQKRLDKFKKDIANTSNVTQTP</sequence>
<feature type="compositionally biased region" description="Low complexity" evidence="1">
    <location>
        <begin position="94"/>
        <end position="107"/>
    </location>
</feature>
<dbReference type="InParanoid" id="A5DSI6"/>
<feature type="transmembrane region" description="Helical" evidence="2">
    <location>
        <begin position="60"/>
        <end position="80"/>
    </location>
</feature>
<keyword evidence="2" id="KW-1133">Transmembrane helix</keyword>
<dbReference type="Gene3D" id="1.20.58.120">
    <property type="entry name" value="BAG domain"/>
    <property type="match status" value="1"/>
</dbReference>
<evidence type="ECO:0000313" key="4">
    <source>
        <dbReference type="EMBL" id="EDK42144.1"/>
    </source>
</evidence>
<dbReference type="HOGENOM" id="CLU_1372014_0_0_1"/>
<feature type="compositionally biased region" description="Basic residues" evidence="1">
    <location>
        <begin position="110"/>
        <end position="122"/>
    </location>
</feature>
<dbReference type="InterPro" id="IPR003103">
    <property type="entry name" value="BAG_domain"/>
</dbReference>
<dbReference type="Pfam" id="PF02179">
    <property type="entry name" value="BAG"/>
    <property type="match status" value="1"/>
</dbReference>
<feature type="region of interest" description="Disordered" evidence="1">
    <location>
        <begin position="85"/>
        <end position="124"/>
    </location>
</feature>
<dbReference type="OrthoDB" id="417450at2759"/>
<dbReference type="OMA" id="YNYFEEM"/>
<protein>
    <recommendedName>
        <fullName evidence="3">BAG domain-containing protein</fullName>
    </recommendedName>
</protein>
<dbReference type="GO" id="GO:0051087">
    <property type="term" value="F:protein-folding chaperone binding"/>
    <property type="evidence" value="ECO:0007669"/>
    <property type="project" value="InterPro"/>
</dbReference>
<keyword evidence="2" id="KW-0812">Transmembrane</keyword>
<evidence type="ECO:0000313" key="5">
    <source>
        <dbReference type="Proteomes" id="UP000001996"/>
    </source>
</evidence>
<dbReference type="Proteomes" id="UP000001996">
    <property type="component" value="Unassembled WGS sequence"/>
</dbReference>
<evidence type="ECO:0000256" key="1">
    <source>
        <dbReference type="SAM" id="MobiDB-lite"/>
    </source>
</evidence>
<evidence type="ECO:0000259" key="3">
    <source>
        <dbReference type="PROSITE" id="PS51035"/>
    </source>
</evidence>
<dbReference type="PROSITE" id="PS51035">
    <property type="entry name" value="BAG"/>
    <property type="match status" value="1"/>
</dbReference>